<name>A0A4Y3PUD7_BREPA</name>
<dbReference type="Gene3D" id="1.10.1200.10">
    <property type="entry name" value="ACP-like"/>
    <property type="match status" value="1"/>
</dbReference>
<dbReference type="PRINTS" id="PR00154">
    <property type="entry name" value="AMPBINDING"/>
</dbReference>
<dbReference type="InterPro" id="IPR020845">
    <property type="entry name" value="AMP-binding_CS"/>
</dbReference>
<dbReference type="AlphaFoldDB" id="A0A4Y3PUD7"/>
<dbReference type="FunFam" id="3.40.50.980:FF:000001">
    <property type="entry name" value="Non-ribosomal peptide synthetase"/>
    <property type="match status" value="1"/>
</dbReference>
<keyword evidence="3" id="KW-0597">Phosphoprotein</keyword>
<dbReference type="Gene3D" id="3.30.559.30">
    <property type="entry name" value="Nonribosomal peptide synthetase, condensation domain"/>
    <property type="match status" value="1"/>
</dbReference>
<keyword evidence="4" id="KW-0045">Antibiotic biosynthesis</keyword>
<dbReference type="EMBL" id="BJMH01000027">
    <property type="protein sequence ID" value="GEB34759.1"/>
    <property type="molecule type" value="Genomic_DNA"/>
</dbReference>
<dbReference type="Pfam" id="PF13193">
    <property type="entry name" value="AMP-binding_C"/>
    <property type="match status" value="1"/>
</dbReference>
<dbReference type="GO" id="GO:0044550">
    <property type="term" value="P:secondary metabolite biosynthetic process"/>
    <property type="evidence" value="ECO:0007669"/>
    <property type="project" value="TreeGrafter"/>
</dbReference>
<accession>A0A4Y3PUD7</accession>
<dbReference type="CDD" id="cd17643">
    <property type="entry name" value="A_NRPS_Cytc1-like"/>
    <property type="match status" value="1"/>
</dbReference>
<organism evidence="7 8">
    <name type="scientific">Brevibacillus parabrevis</name>
    <dbReference type="NCBI Taxonomy" id="54914"/>
    <lineage>
        <taxon>Bacteria</taxon>
        <taxon>Bacillati</taxon>
        <taxon>Bacillota</taxon>
        <taxon>Bacilli</taxon>
        <taxon>Bacillales</taxon>
        <taxon>Paenibacillaceae</taxon>
        <taxon>Brevibacillus</taxon>
    </lineage>
</organism>
<dbReference type="NCBIfam" id="TIGR01733">
    <property type="entry name" value="AA-adenyl-dom"/>
    <property type="match status" value="1"/>
</dbReference>
<comment type="caution">
    <text evidence="7">The sequence shown here is derived from an EMBL/GenBank/DDBJ whole genome shotgun (WGS) entry which is preliminary data.</text>
</comment>
<dbReference type="GO" id="GO:0017000">
    <property type="term" value="P:antibiotic biosynthetic process"/>
    <property type="evidence" value="ECO:0007669"/>
    <property type="project" value="UniProtKB-KW"/>
</dbReference>
<dbReference type="InterPro" id="IPR036736">
    <property type="entry name" value="ACP-like_sf"/>
</dbReference>
<evidence type="ECO:0000256" key="5">
    <source>
        <dbReference type="ARBA" id="ARBA00023268"/>
    </source>
</evidence>
<dbReference type="Gene3D" id="3.40.50.12780">
    <property type="entry name" value="N-terminal domain of ligase-like"/>
    <property type="match status" value="1"/>
</dbReference>
<protein>
    <recommendedName>
        <fullName evidence="6">Carrier domain-containing protein</fullName>
    </recommendedName>
</protein>
<evidence type="ECO:0000259" key="6">
    <source>
        <dbReference type="PROSITE" id="PS50075"/>
    </source>
</evidence>
<dbReference type="Pfam" id="PF00668">
    <property type="entry name" value="Condensation"/>
    <property type="match status" value="1"/>
</dbReference>
<keyword evidence="8" id="KW-1185">Reference proteome</keyword>
<dbReference type="GO" id="GO:0005829">
    <property type="term" value="C:cytosol"/>
    <property type="evidence" value="ECO:0007669"/>
    <property type="project" value="TreeGrafter"/>
</dbReference>
<dbReference type="Pfam" id="PF00550">
    <property type="entry name" value="PP-binding"/>
    <property type="match status" value="1"/>
</dbReference>
<keyword evidence="5" id="KW-0511">Multifunctional enzyme</keyword>
<dbReference type="InterPro" id="IPR025110">
    <property type="entry name" value="AMP-bd_C"/>
</dbReference>
<evidence type="ECO:0000313" key="7">
    <source>
        <dbReference type="EMBL" id="GEB34759.1"/>
    </source>
</evidence>
<evidence type="ECO:0000256" key="3">
    <source>
        <dbReference type="ARBA" id="ARBA00022553"/>
    </source>
</evidence>
<dbReference type="InterPro" id="IPR001242">
    <property type="entry name" value="Condensation_dom"/>
</dbReference>
<dbReference type="SUPFAM" id="SSF47336">
    <property type="entry name" value="ACP-like"/>
    <property type="match status" value="1"/>
</dbReference>
<dbReference type="PROSITE" id="PS50075">
    <property type="entry name" value="CARRIER"/>
    <property type="match status" value="1"/>
</dbReference>
<dbReference type="GO" id="GO:0003824">
    <property type="term" value="F:catalytic activity"/>
    <property type="evidence" value="ECO:0007669"/>
    <property type="project" value="UniProtKB-KW"/>
</dbReference>
<dbReference type="InterPro" id="IPR020806">
    <property type="entry name" value="PKS_PP-bd"/>
</dbReference>
<dbReference type="Proteomes" id="UP000316882">
    <property type="component" value="Unassembled WGS sequence"/>
</dbReference>
<dbReference type="PANTHER" id="PTHR45527">
    <property type="entry name" value="NONRIBOSOMAL PEPTIDE SYNTHETASE"/>
    <property type="match status" value="1"/>
</dbReference>
<dbReference type="GO" id="GO:0043041">
    <property type="term" value="P:amino acid activation for nonribosomal peptide biosynthetic process"/>
    <property type="evidence" value="ECO:0007669"/>
    <property type="project" value="TreeGrafter"/>
</dbReference>
<keyword evidence="2" id="KW-0596">Phosphopantetheine</keyword>
<comment type="similarity">
    <text evidence="1">Belongs to the ATP-dependent AMP-binding enzyme family.</text>
</comment>
<dbReference type="InterPro" id="IPR045851">
    <property type="entry name" value="AMP-bd_C_sf"/>
</dbReference>
<dbReference type="Gene3D" id="3.30.300.30">
    <property type="match status" value="1"/>
</dbReference>
<proteinExistence type="inferred from homology"/>
<evidence type="ECO:0000313" key="8">
    <source>
        <dbReference type="Proteomes" id="UP000316882"/>
    </source>
</evidence>
<sequence length="879" mass="100045">MGGHFDTNVSYLNDMYKKEYEYWQNKLAGAAEKSCFFAGAHDTKAEELRMETADFVLPSHCANRLVQISNHSDGRLHVLLLAYTAVLLMKHTGQTDIVLGTSIYRQQANEEFINTVLPIRIPLTNEMPLLDVITDVRQTVSEAIEHQNYPIELILKNAKQPADFLDVSVILANIQELSYLDRASSNLILAFDRQHDELRVRIHYNALLYQKEQVERLVEQLSILLEHSLDNPRVPLKELSILTAREQELFARVNETAVRFPEKATISSLFEEAVQAYPQHTAVVFEQKRLSYDQLNQKANQLAHCLRERGVTAESIVAVLMPPSVDMIVAILAVLKAGGAYLPIDPDLPAHRVEYMRQDSQATYVVTLQAQSLASGFADVIFADDERLNHYSVANLEPIHQPNQLAYIIYTSGTTGKPKGVMIEHRNVVRLFFHDNNRFAFSCDDTWVLFHSFGFDFSVWEIFGALLHGGKLLLLSNVLKRDYRQLVQRLREEQVTVWNQTPSSFYQFIEEELKQPDKKLCLRYVIFGGEALLPAKLAAWHDKYPETKLINMYGITETTVHTTYKEIAAEQIRSNEKRIGVPFSTVHLHILNRQGDVVPTGVVGEICIGGEGVARGYLNKPELTAERFQLCQLGGQMQRLYRSGDLGRYSSDGEVEYIGRRDKQVKIRGYRIELDEVRSHLLTMEGIQEAVVMAREIEEDGKILCAYVVMKEEQAERFDPVEIRQYMQTRVADYMIPSFILLLDKIPLTINGKVDDNQLLQVEFRQSGKRDVVQPGTELEKQLAEVWGKVLKTDSIGIHSTIFDLGGTSFDVLKISKELTDQLGREVTVVTLFTYPTISMLANVLEAEVTTRKLQADARLDSIEDGKKARLQKLRLLKK</sequence>
<dbReference type="SUPFAM" id="SSF52777">
    <property type="entry name" value="CoA-dependent acyltransferases"/>
    <property type="match status" value="1"/>
</dbReference>
<feature type="domain" description="Carrier" evidence="6">
    <location>
        <begin position="774"/>
        <end position="849"/>
    </location>
</feature>
<evidence type="ECO:0000256" key="2">
    <source>
        <dbReference type="ARBA" id="ARBA00022450"/>
    </source>
</evidence>
<gene>
    <name evidence="7" type="ORF">BPA01_43390</name>
</gene>
<dbReference type="SUPFAM" id="SSF56801">
    <property type="entry name" value="Acetyl-CoA synthetase-like"/>
    <property type="match status" value="1"/>
</dbReference>
<dbReference type="InterPro" id="IPR020459">
    <property type="entry name" value="AMP-binding"/>
</dbReference>
<dbReference type="Pfam" id="PF00501">
    <property type="entry name" value="AMP-binding"/>
    <property type="match status" value="1"/>
</dbReference>
<dbReference type="FunFam" id="3.40.50.12780:FF:000012">
    <property type="entry name" value="Non-ribosomal peptide synthetase"/>
    <property type="match status" value="1"/>
</dbReference>
<dbReference type="FunFam" id="3.40.50.980:FF:000002">
    <property type="entry name" value="Enterobactin synthetase component F"/>
    <property type="match status" value="1"/>
</dbReference>
<dbReference type="InterPro" id="IPR000873">
    <property type="entry name" value="AMP-dep_synth/lig_dom"/>
</dbReference>
<dbReference type="PROSITE" id="PS00455">
    <property type="entry name" value="AMP_BINDING"/>
    <property type="match status" value="1"/>
</dbReference>
<dbReference type="InterPro" id="IPR010071">
    <property type="entry name" value="AA_adenyl_dom"/>
</dbReference>
<evidence type="ECO:0000256" key="4">
    <source>
        <dbReference type="ARBA" id="ARBA00023194"/>
    </source>
</evidence>
<dbReference type="InterPro" id="IPR009081">
    <property type="entry name" value="PP-bd_ACP"/>
</dbReference>
<dbReference type="STRING" id="54914.AV540_24945"/>
<dbReference type="InterPro" id="IPR042099">
    <property type="entry name" value="ANL_N_sf"/>
</dbReference>
<dbReference type="SMART" id="SM00823">
    <property type="entry name" value="PKS_PP"/>
    <property type="match status" value="1"/>
</dbReference>
<evidence type="ECO:0000256" key="1">
    <source>
        <dbReference type="ARBA" id="ARBA00006432"/>
    </source>
</evidence>
<reference evidence="7 8" key="1">
    <citation type="submission" date="2019-06" db="EMBL/GenBank/DDBJ databases">
        <title>Whole genome shotgun sequence of Brevibacillus parabrevis NBRC 12334.</title>
        <authorList>
            <person name="Hosoyama A."/>
            <person name="Uohara A."/>
            <person name="Ohji S."/>
            <person name="Ichikawa N."/>
        </authorList>
    </citation>
    <scope>NUCLEOTIDE SEQUENCE [LARGE SCALE GENOMIC DNA]</scope>
    <source>
        <strain evidence="7 8">NBRC 12334</strain>
    </source>
</reference>
<dbReference type="GO" id="GO:0031177">
    <property type="term" value="F:phosphopantetheine binding"/>
    <property type="evidence" value="ECO:0007669"/>
    <property type="project" value="InterPro"/>
</dbReference>
<dbReference type="RefSeq" id="WP_122966463.1">
    <property type="nucleotide sequence ID" value="NZ_BJMH01000027.1"/>
</dbReference>
<dbReference type="PANTHER" id="PTHR45527:SF14">
    <property type="entry name" value="PLIPASTATIN SYNTHASE SUBUNIT B"/>
    <property type="match status" value="1"/>
</dbReference>